<evidence type="ECO:0000313" key="2">
    <source>
        <dbReference type="Proteomes" id="UP000204391"/>
    </source>
</evidence>
<reference evidence="1 2" key="1">
    <citation type="journal article" date="2003" name="Int. J. Syst. Evol. Microbiol.">
        <title>Virgibacillus carmonensis sp. nov., Virgibacillus necropolis sp. nov. and Virgibacillus picturae sp. nov., three novel species isolated from deteriorated mural paintings, transfer of the species of the genus salibacillus to Virgibacillus, as Virgibacillus marismortui comb. nov. and Virgibacillus salexigens comb. nov., and emended description of the genus Virgibacillus.</title>
        <authorList>
            <person name="Heyrman J."/>
            <person name="Logan N.A."/>
            <person name="Busse H.J."/>
            <person name="Balcaen A."/>
            <person name="Lebbe L."/>
            <person name="Rodriguez-Diaz M."/>
            <person name="Swings J."/>
            <person name="De Vos P."/>
        </authorList>
    </citation>
    <scope>NUCLEOTIDE SEQUENCE [LARGE SCALE GENOMIC DNA]</scope>
    <source>
        <strain evidence="1 2">LMG 19488</strain>
    </source>
</reference>
<dbReference type="InterPro" id="IPR054224">
    <property type="entry name" value="DUF6944"/>
</dbReference>
<proteinExistence type="predicted"/>
<dbReference type="OrthoDB" id="2927316at2"/>
<dbReference type="EMBL" id="CP022437">
    <property type="protein sequence ID" value="ASN05386.1"/>
    <property type="molecule type" value="Genomic_DNA"/>
</dbReference>
<organism evidence="1 2">
    <name type="scientific">Virgibacillus necropolis</name>
    <dbReference type="NCBI Taxonomy" id="163877"/>
    <lineage>
        <taxon>Bacteria</taxon>
        <taxon>Bacillati</taxon>
        <taxon>Bacillota</taxon>
        <taxon>Bacilli</taxon>
        <taxon>Bacillales</taxon>
        <taxon>Bacillaceae</taxon>
        <taxon>Virgibacillus</taxon>
    </lineage>
</organism>
<keyword evidence="2" id="KW-1185">Reference proteome</keyword>
<accession>A0A221MCI7</accession>
<name>A0A221MCI7_9BACI</name>
<sequence length="89" mass="9575">MDNRTKGLLGYWIEAIGQTMSAVTNTPSAVKDKELSSQLDLWGNVLQGTGTALIADSEEEFSFEKLGNQLQSIGNLVTIIGFLAPVSDE</sequence>
<dbReference type="KEGG" id="vne:CFK40_10360"/>
<evidence type="ECO:0000313" key="1">
    <source>
        <dbReference type="EMBL" id="ASN05386.1"/>
    </source>
</evidence>
<dbReference type="Pfam" id="PF22116">
    <property type="entry name" value="DUF6944"/>
    <property type="match status" value="1"/>
</dbReference>
<dbReference type="Proteomes" id="UP000204391">
    <property type="component" value="Chromosome"/>
</dbReference>
<gene>
    <name evidence="1" type="ORF">CFK40_10360</name>
</gene>
<dbReference type="RefSeq" id="WP_089532236.1">
    <property type="nucleotide sequence ID" value="NZ_CP022437.1"/>
</dbReference>
<protein>
    <submittedName>
        <fullName evidence="1">Uncharacterized protein</fullName>
    </submittedName>
</protein>
<dbReference type="AlphaFoldDB" id="A0A221MCI7"/>